<dbReference type="AlphaFoldDB" id="A0A6A4T801"/>
<comment type="caution">
    <text evidence="1">The sequence shown here is derived from an EMBL/GenBank/DDBJ whole genome shotgun (WGS) entry which is preliminary data.</text>
</comment>
<protein>
    <submittedName>
        <fullName evidence="1">Uncharacterized protein</fullName>
    </submittedName>
</protein>
<organism evidence="1 2">
    <name type="scientific">Scophthalmus maximus</name>
    <name type="common">Turbot</name>
    <name type="synonym">Psetta maxima</name>
    <dbReference type="NCBI Taxonomy" id="52904"/>
    <lineage>
        <taxon>Eukaryota</taxon>
        <taxon>Metazoa</taxon>
        <taxon>Chordata</taxon>
        <taxon>Craniata</taxon>
        <taxon>Vertebrata</taxon>
        <taxon>Euteleostomi</taxon>
        <taxon>Actinopterygii</taxon>
        <taxon>Neopterygii</taxon>
        <taxon>Teleostei</taxon>
        <taxon>Neoteleostei</taxon>
        <taxon>Acanthomorphata</taxon>
        <taxon>Carangaria</taxon>
        <taxon>Pleuronectiformes</taxon>
        <taxon>Pleuronectoidei</taxon>
        <taxon>Scophthalmidae</taxon>
        <taxon>Scophthalmus</taxon>
    </lineage>
</organism>
<evidence type="ECO:0000313" key="1">
    <source>
        <dbReference type="EMBL" id="KAF0040110.1"/>
    </source>
</evidence>
<reference evidence="1 2" key="1">
    <citation type="submission" date="2019-06" db="EMBL/GenBank/DDBJ databases">
        <title>Draft genomes of female and male turbot (Scophthalmus maximus).</title>
        <authorList>
            <person name="Xu H."/>
            <person name="Xu X.-W."/>
            <person name="Shao C."/>
            <person name="Chen S."/>
        </authorList>
    </citation>
    <scope>NUCLEOTIDE SEQUENCE [LARGE SCALE GENOMIC DNA]</scope>
    <source>
        <strain evidence="1">Ysfricsl-2016a</strain>
        <tissue evidence="1">Blood</tissue>
    </source>
</reference>
<evidence type="ECO:0000313" key="2">
    <source>
        <dbReference type="Proteomes" id="UP000438429"/>
    </source>
</evidence>
<gene>
    <name evidence="1" type="ORF">F2P81_008345</name>
</gene>
<dbReference type="Proteomes" id="UP000438429">
    <property type="component" value="Unassembled WGS sequence"/>
</dbReference>
<sequence>MTSPAQDGGAQDVFSGNFCGGSGDASFFAVSCFRRIRQKNREIKHQMTQSHKSAVSFCSRSENQTEQCGESKRKIRFQFNSFSYNFYLIVPDDNIVRSVCSSPCDRVSANDLLRFLQCKRQRQIRPQWTVVSQLLLSLKSNRNRRK</sequence>
<proteinExistence type="predicted"/>
<accession>A0A6A4T801</accession>
<dbReference type="EMBL" id="VEVO01000007">
    <property type="protein sequence ID" value="KAF0040110.1"/>
    <property type="molecule type" value="Genomic_DNA"/>
</dbReference>
<name>A0A6A4T801_SCOMX</name>